<dbReference type="PANTHER" id="PTHR32063">
    <property type="match status" value="1"/>
</dbReference>
<feature type="transmembrane region" description="Helical" evidence="1">
    <location>
        <begin position="12"/>
        <end position="32"/>
    </location>
</feature>
<reference evidence="2" key="2">
    <citation type="submission" date="2016-09" db="EMBL/GenBank/DDBJ databases">
        <authorList>
            <person name="Capua I."/>
            <person name="De Benedictis P."/>
            <person name="Joannis T."/>
            <person name="Lombin L.H."/>
            <person name="Cattoli G."/>
        </authorList>
    </citation>
    <scope>NUCLEOTIDE SEQUENCE [LARGE SCALE GENOMIC DNA]</scope>
    <source>
        <strain evidence="2">MSU</strain>
    </source>
</reference>
<feature type="transmembrane region" description="Helical" evidence="1">
    <location>
        <begin position="527"/>
        <end position="547"/>
    </location>
</feature>
<protein>
    <submittedName>
        <fullName evidence="2">Acriflavin resistance protein</fullName>
    </submittedName>
</protein>
<dbReference type="Gene3D" id="3.30.70.1320">
    <property type="entry name" value="Multidrug efflux transporter AcrB pore domain like"/>
    <property type="match status" value="1"/>
</dbReference>
<feature type="transmembrane region" description="Helical" evidence="1">
    <location>
        <begin position="982"/>
        <end position="1010"/>
    </location>
</feature>
<keyword evidence="1" id="KW-1133">Transmembrane helix</keyword>
<evidence type="ECO:0000313" key="3">
    <source>
        <dbReference type="EMBL" id="OXB20110.1"/>
    </source>
</evidence>
<evidence type="ECO:0000313" key="4">
    <source>
        <dbReference type="Proteomes" id="UP000180252"/>
    </source>
</evidence>
<feature type="transmembrane region" description="Helical" evidence="1">
    <location>
        <begin position="953"/>
        <end position="976"/>
    </location>
</feature>
<dbReference type="EMBL" id="MUHG01000016">
    <property type="protein sequence ID" value="OXB20110.1"/>
    <property type="molecule type" value="Genomic_DNA"/>
</dbReference>
<organism evidence="2 4">
    <name type="scientific">Flavobacterium tructae</name>
    <dbReference type="NCBI Taxonomy" id="1114873"/>
    <lineage>
        <taxon>Bacteria</taxon>
        <taxon>Pseudomonadati</taxon>
        <taxon>Bacteroidota</taxon>
        <taxon>Flavobacteriia</taxon>
        <taxon>Flavobacteriales</taxon>
        <taxon>Flavobacteriaceae</taxon>
        <taxon>Flavobacterium</taxon>
    </lineage>
</organism>
<dbReference type="GO" id="GO:0005886">
    <property type="term" value="C:plasma membrane"/>
    <property type="evidence" value="ECO:0007669"/>
    <property type="project" value="TreeGrafter"/>
</dbReference>
<dbReference type="Gene3D" id="1.20.1640.10">
    <property type="entry name" value="Multidrug efflux transporter AcrB transmembrane domain"/>
    <property type="match status" value="2"/>
</dbReference>
<dbReference type="Gene3D" id="3.30.70.1440">
    <property type="entry name" value="Multidrug efflux transporter AcrB pore domain"/>
    <property type="match status" value="1"/>
</dbReference>
<name>A0A1S1J350_9FLAO</name>
<accession>A0A1S1J350</accession>
<dbReference type="OrthoDB" id="9758940at2"/>
<dbReference type="AlphaFoldDB" id="A0A1S1J350"/>
<keyword evidence="1" id="KW-0812">Transmembrane</keyword>
<dbReference type="STRING" id="1278819.BHE19_14835"/>
<dbReference type="FunFam" id="3.30.70.1430:FF:000001">
    <property type="entry name" value="Efflux pump membrane transporter"/>
    <property type="match status" value="1"/>
</dbReference>
<feature type="transmembrane region" description="Helical" evidence="1">
    <location>
        <begin position="463"/>
        <end position="489"/>
    </location>
</feature>
<feature type="transmembrane region" description="Helical" evidence="1">
    <location>
        <begin position="431"/>
        <end position="451"/>
    </location>
</feature>
<evidence type="ECO:0000256" key="1">
    <source>
        <dbReference type="SAM" id="Phobius"/>
    </source>
</evidence>
<feature type="transmembrane region" description="Helical" evidence="1">
    <location>
        <begin position="856"/>
        <end position="874"/>
    </location>
</feature>
<reference evidence="3 5" key="3">
    <citation type="submission" date="2016-11" db="EMBL/GenBank/DDBJ databases">
        <title>Whole genomes of Flavobacteriaceae.</title>
        <authorList>
            <person name="Stine C."/>
            <person name="Li C."/>
            <person name="Tadesse D."/>
        </authorList>
    </citation>
    <scope>NUCLEOTIDE SEQUENCE [LARGE SCALE GENOMIC DNA]</scope>
    <source>
        <strain evidence="3 5">ATCC BAA-2541</strain>
    </source>
</reference>
<proteinExistence type="predicted"/>
<dbReference type="InterPro" id="IPR001036">
    <property type="entry name" value="Acrflvin-R"/>
</dbReference>
<dbReference type="SUPFAM" id="SSF82866">
    <property type="entry name" value="Multidrug efflux transporter AcrB transmembrane domain"/>
    <property type="match status" value="2"/>
</dbReference>
<dbReference type="RefSeq" id="WP_070908116.1">
    <property type="nucleotide sequence ID" value="NZ_MIKE01000025.1"/>
</dbReference>
<keyword evidence="1" id="KW-0472">Membrane</keyword>
<feature type="transmembrane region" description="Helical" evidence="1">
    <location>
        <begin position="907"/>
        <end position="932"/>
    </location>
</feature>
<evidence type="ECO:0000313" key="5">
    <source>
        <dbReference type="Proteomes" id="UP000198319"/>
    </source>
</evidence>
<dbReference type="Proteomes" id="UP000198319">
    <property type="component" value="Unassembled WGS sequence"/>
</dbReference>
<dbReference type="GO" id="GO:0042910">
    <property type="term" value="F:xenobiotic transmembrane transporter activity"/>
    <property type="evidence" value="ECO:0007669"/>
    <property type="project" value="TreeGrafter"/>
</dbReference>
<dbReference type="Gene3D" id="3.30.70.1430">
    <property type="entry name" value="Multidrug efflux transporter AcrB pore domain"/>
    <property type="match status" value="2"/>
</dbReference>
<dbReference type="Proteomes" id="UP000180252">
    <property type="component" value="Unassembled WGS sequence"/>
</dbReference>
<dbReference type="Gene3D" id="3.30.2090.10">
    <property type="entry name" value="Multidrug efflux transporter AcrB TolC docking domain, DN and DC subdomains"/>
    <property type="match status" value="2"/>
</dbReference>
<evidence type="ECO:0000313" key="2">
    <source>
        <dbReference type="EMBL" id="OHT44198.1"/>
    </source>
</evidence>
<dbReference type="Pfam" id="PF00873">
    <property type="entry name" value="ACR_tran"/>
    <property type="match status" value="1"/>
</dbReference>
<reference evidence="4" key="1">
    <citation type="submission" date="2016-09" db="EMBL/GenBank/DDBJ databases">
        <authorList>
            <person name="Chen S."/>
            <person name="Walker E."/>
        </authorList>
    </citation>
    <scope>NUCLEOTIDE SEQUENCE [LARGE SCALE GENOMIC DNA]</scope>
    <source>
        <strain evidence="4">MSU</strain>
    </source>
</reference>
<comment type="caution">
    <text evidence="2">The sequence shown here is derived from an EMBL/GenBank/DDBJ whole genome shotgun (WGS) entry which is preliminary data.</text>
</comment>
<dbReference type="SUPFAM" id="SSF82693">
    <property type="entry name" value="Multidrug efflux transporter AcrB pore domain, PN1, PN2, PC1 and PC2 subdomains"/>
    <property type="match status" value="3"/>
</dbReference>
<dbReference type="InterPro" id="IPR027463">
    <property type="entry name" value="AcrB_DN_DC_subdom"/>
</dbReference>
<sequence length="1031" mass="113991">MSLSTTSIKRPVLTIVLNLLIILFGFIGYTFLGVREFPSIDPAQVSIRTNYTGANSDIIESQITEPLEKAVNAIDGIRNITSSSNQGSSNITIEFNLDKNLEEAANDVRDKVSQAIRSLPQDIDAPPVVSKADADSDAIISMTVQSDTRSSLELSDYAENVISQRLETIPGVSGVQIWGQKRYAMRLWIDPVKLTAYKCTVSDVRNALNSQNVELPSGKLTGNNTELTVKTVGNLSKPEEFNNIIIRTNGDKIVRLSDIGGAELGPENIETKLSQSGLPMIGLAIVPMPGANYLDISSEFYKKYEALKKDLPKDIKLNIALDNTIFVKKSVLEVAETLGISIILVIIIIYLFFRDWAIAFRPLIDIPVSLIATFFIMWLFGFSINVLTLLAIVLATGLVVDDGIVVTENIFKKVEEGMSPIEAAIKGSNEIFYAVISISVTLAAVFLPVIFLEGFVGRLFREFGVVIGAAVLISAFVSLTLTPMLNAYLMKGGEQKKSKFYVKTEPFFEKLNSGYADSLNRFIAKKWLSFPILIACFGLIYLFFTILPKETAPYDDRSSVTMRMTTPEGSSYEYTDRFMQEISRLVDDSIPEKKVSLVITAPGFGASATNSGFIRLSLVEPDQRKRSQKDIADQLTKMTKRYPDAKTSVIQQPTIAVNRRGGLPIQYIIQAPNFEKLREKIPVFMEEVGKSDVFSVTDVNLKFNKPEINVSIDREKAESLGISILDIAQTLQLSLSGQRFGYFIKNGKQYQVIGQFDQKDRSKPLDLTSMFVKNKSGELIQMDNVVKIEEQSNPPQLYHNNRYMSATVSAGLAPGKSISDGIQEMDRIKAKVLNDTFTTDLSGESRDFVESSSNTSFAFGLALLLIFLILAAQFESFIDPLIIILTVPMAVAGALFSLWLFNQTWNIFSQIGTVMLIGLVTKNGILIVEFANQLREQGKPKLEAILEASEARLRPILMTSLAIALGALPIAMSLGAASTSRIGMGVVIVGGTIFSLALTLFVIPAIYLMWSKARKHYPEFDHIDEYERNTK</sequence>
<dbReference type="EMBL" id="MIKE01000025">
    <property type="protein sequence ID" value="OHT44198.1"/>
    <property type="molecule type" value="Genomic_DNA"/>
</dbReference>
<feature type="transmembrane region" description="Helical" evidence="1">
    <location>
        <begin position="334"/>
        <end position="353"/>
    </location>
</feature>
<dbReference type="PRINTS" id="PR00702">
    <property type="entry name" value="ACRIFLAVINRP"/>
</dbReference>
<keyword evidence="5" id="KW-1185">Reference proteome</keyword>
<feature type="transmembrane region" description="Helical" evidence="1">
    <location>
        <begin position="881"/>
        <end position="901"/>
    </location>
</feature>
<gene>
    <name evidence="3" type="ORF">B0A71_08610</name>
    <name evidence="2" type="ORF">BHE19_14835</name>
</gene>
<dbReference type="PANTHER" id="PTHR32063:SF28">
    <property type="entry name" value="BLR2861 PROTEIN"/>
    <property type="match status" value="1"/>
</dbReference>
<dbReference type="SUPFAM" id="SSF82714">
    <property type="entry name" value="Multidrug efflux transporter AcrB TolC docking domain, DN and DC subdomains"/>
    <property type="match status" value="2"/>
</dbReference>